<comment type="catalytic activity">
    <reaction evidence="9">
        <text>a (3R)-hydroxyacyl-[ACP] = a (2E)-enoyl-[ACP] + H2O</text>
        <dbReference type="Rhea" id="RHEA:13097"/>
        <dbReference type="Rhea" id="RHEA-COMP:9925"/>
        <dbReference type="Rhea" id="RHEA-COMP:9945"/>
        <dbReference type="ChEBI" id="CHEBI:15377"/>
        <dbReference type="ChEBI" id="CHEBI:78784"/>
        <dbReference type="ChEBI" id="CHEBI:78827"/>
        <dbReference type="EC" id="4.2.1.59"/>
    </reaction>
</comment>
<keyword evidence="4 9" id="KW-0444">Lipid biosynthesis</keyword>
<reference evidence="11 12" key="1">
    <citation type="submission" date="2017-03" db="EMBL/GenBank/DDBJ databases">
        <title>Complete genome sequence of Candidatus 'Thiodictyon syntrophicum' sp. nov. strain Cad16T, a photolithoautotroph purple sulfur bacterium isolated from an alpine meromictic lake.</title>
        <authorList>
            <person name="Luedin S.M."/>
            <person name="Pothier J.F."/>
            <person name="Danza F."/>
            <person name="Storelli N."/>
            <person name="Wittwer M."/>
            <person name="Tonolla M."/>
        </authorList>
    </citation>
    <scope>NUCLEOTIDE SEQUENCE [LARGE SCALE GENOMIC DNA]</scope>
    <source>
        <strain evidence="11 12">Cad16T</strain>
    </source>
</reference>
<organism evidence="11 12">
    <name type="scientific">Candidatus Thiodictyon syntrophicum</name>
    <dbReference type="NCBI Taxonomy" id="1166950"/>
    <lineage>
        <taxon>Bacteria</taxon>
        <taxon>Pseudomonadati</taxon>
        <taxon>Pseudomonadota</taxon>
        <taxon>Gammaproteobacteria</taxon>
        <taxon>Chromatiales</taxon>
        <taxon>Chromatiaceae</taxon>
        <taxon>Thiodictyon</taxon>
    </lineage>
</organism>
<feature type="region of interest" description="Disordered" evidence="10">
    <location>
        <begin position="1"/>
        <end position="20"/>
    </location>
</feature>
<evidence type="ECO:0000256" key="8">
    <source>
        <dbReference type="ARBA" id="ARBA00025049"/>
    </source>
</evidence>
<proteinExistence type="inferred from homology"/>
<dbReference type="EC" id="4.2.1.59" evidence="9"/>
<evidence type="ECO:0000256" key="3">
    <source>
        <dbReference type="ARBA" id="ARBA00022490"/>
    </source>
</evidence>
<dbReference type="InterPro" id="IPR010084">
    <property type="entry name" value="FabZ"/>
</dbReference>
<protein>
    <recommendedName>
        <fullName evidence="9">3-hydroxyacyl-[acyl-carrier-protein] dehydratase FabZ</fullName>
        <ecNumber evidence="9">4.2.1.59</ecNumber>
    </recommendedName>
    <alternativeName>
        <fullName evidence="9">(3R)-hydroxymyristoyl-[acyl-carrier-protein] dehydratase</fullName>
        <shortName evidence="9">(3R)-hydroxymyristoyl-ACP dehydrase</shortName>
    </alternativeName>
    <alternativeName>
        <fullName evidence="9">Beta-hydroxyacyl-ACP dehydratase</fullName>
    </alternativeName>
</protein>
<evidence type="ECO:0000256" key="1">
    <source>
        <dbReference type="ARBA" id="ARBA00004496"/>
    </source>
</evidence>
<evidence type="ECO:0000313" key="11">
    <source>
        <dbReference type="EMBL" id="AUB83320.1"/>
    </source>
</evidence>
<evidence type="ECO:0000313" key="12">
    <source>
        <dbReference type="Proteomes" id="UP000232638"/>
    </source>
</evidence>
<accession>A0A2K8UCK6</accession>
<evidence type="ECO:0000256" key="4">
    <source>
        <dbReference type="ARBA" id="ARBA00022516"/>
    </source>
</evidence>
<dbReference type="Pfam" id="PF07977">
    <property type="entry name" value="FabA"/>
    <property type="match status" value="1"/>
</dbReference>
<keyword evidence="5 9" id="KW-0441">Lipid A biosynthesis</keyword>
<dbReference type="Proteomes" id="UP000232638">
    <property type="component" value="Chromosome"/>
</dbReference>
<comment type="subcellular location">
    <subcellularLocation>
        <location evidence="1 9">Cytoplasm</location>
    </subcellularLocation>
</comment>
<dbReference type="GO" id="GO:0016020">
    <property type="term" value="C:membrane"/>
    <property type="evidence" value="ECO:0007669"/>
    <property type="project" value="GOC"/>
</dbReference>
<comment type="similarity">
    <text evidence="2 9">Belongs to the thioester dehydratase family. FabZ subfamily.</text>
</comment>
<dbReference type="KEGG" id="tsy:THSYN_21835"/>
<dbReference type="InterPro" id="IPR013114">
    <property type="entry name" value="FabA_FabZ"/>
</dbReference>
<evidence type="ECO:0000256" key="10">
    <source>
        <dbReference type="SAM" id="MobiDB-lite"/>
    </source>
</evidence>
<dbReference type="EMBL" id="CP020370">
    <property type="protein sequence ID" value="AUB83320.1"/>
    <property type="molecule type" value="Genomic_DNA"/>
</dbReference>
<evidence type="ECO:0000256" key="9">
    <source>
        <dbReference type="HAMAP-Rule" id="MF_00406"/>
    </source>
</evidence>
<gene>
    <name evidence="9" type="primary">fabZ</name>
    <name evidence="11" type="ORF">THSYN_21835</name>
</gene>
<dbReference type="Gene3D" id="3.10.129.10">
    <property type="entry name" value="Hotdog Thioesterase"/>
    <property type="match status" value="1"/>
</dbReference>
<keyword evidence="6 9" id="KW-0443">Lipid metabolism</keyword>
<dbReference type="PANTHER" id="PTHR30272:SF1">
    <property type="entry name" value="3-HYDROXYACYL-[ACYL-CARRIER-PROTEIN] DEHYDRATASE"/>
    <property type="match status" value="1"/>
</dbReference>
<dbReference type="SUPFAM" id="SSF54637">
    <property type="entry name" value="Thioesterase/thiol ester dehydrase-isomerase"/>
    <property type="match status" value="1"/>
</dbReference>
<dbReference type="NCBIfam" id="TIGR01750">
    <property type="entry name" value="fabZ"/>
    <property type="match status" value="1"/>
</dbReference>
<comment type="function">
    <text evidence="8 9">Involved in unsaturated fatty acids biosynthesis. Catalyzes the dehydration of short chain beta-hydroxyacyl-ACPs and long chain saturated and unsaturated beta-hydroxyacyl-ACPs.</text>
</comment>
<keyword evidence="3 9" id="KW-0963">Cytoplasm</keyword>
<dbReference type="GO" id="GO:0009245">
    <property type="term" value="P:lipid A biosynthetic process"/>
    <property type="evidence" value="ECO:0007669"/>
    <property type="project" value="UniProtKB-UniRule"/>
</dbReference>
<dbReference type="GO" id="GO:0006633">
    <property type="term" value="P:fatty acid biosynthetic process"/>
    <property type="evidence" value="ECO:0007669"/>
    <property type="project" value="UniProtKB-UniRule"/>
</dbReference>
<name>A0A2K8UCK6_9GAMM</name>
<evidence type="ECO:0000256" key="6">
    <source>
        <dbReference type="ARBA" id="ARBA00023098"/>
    </source>
</evidence>
<dbReference type="OrthoDB" id="9772788at2"/>
<evidence type="ECO:0000256" key="2">
    <source>
        <dbReference type="ARBA" id="ARBA00009174"/>
    </source>
</evidence>
<evidence type="ECO:0000256" key="7">
    <source>
        <dbReference type="ARBA" id="ARBA00023239"/>
    </source>
</evidence>
<dbReference type="AlphaFoldDB" id="A0A2K8UCK6"/>
<dbReference type="RefSeq" id="WP_100921009.1">
    <property type="nucleotide sequence ID" value="NZ_CP020370.1"/>
</dbReference>
<dbReference type="PANTHER" id="PTHR30272">
    <property type="entry name" value="3-HYDROXYACYL-[ACYL-CARRIER-PROTEIN] DEHYDRATASE"/>
    <property type="match status" value="1"/>
</dbReference>
<feature type="active site" evidence="9">
    <location>
        <position position="76"/>
    </location>
</feature>
<dbReference type="CDD" id="cd01288">
    <property type="entry name" value="FabZ"/>
    <property type="match status" value="1"/>
</dbReference>
<dbReference type="HAMAP" id="MF_00406">
    <property type="entry name" value="FabZ"/>
    <property type="match status" value="1"/>
</dbReference>
<evidence type="ECO:0000256" key="5">
    <source>
        <dbReference type="ARBA" id="ARBA00022556"/>
    </source>
</evidence>
<dbReference type="NCBIfam" id="NF000582">
    <property type="entry name" value="PRK00006.1"/>
    <property type="match status" value="1"/>
</dbReference>
<keyword evidence="7 9" id="KW-0456">Lyase</keyword>
<sequence>MQASQPYPVDPNCGEPATPGARVDSDLITMDIHKVLSLLPHRYPFLLIDRVLEFKRDQRLVALKNVSYNEPYFVGHFPVRPVMPGVLIIEAMAQATGILAMASRPEEVGEKALYYFVGIDKARFKRPVEPGDQLIMTVELLAVRRGIWKFNGEARVDDRLVASAEIMCTARDFNA</sequence>
<keyword evidence="12" id="KW-1185">Reference proteome</keyword>
<dbReference type="GO" id="GO:0019171">
    <property type="term" value="F:(3R)-hydroxyacyl-[acyl-carrier-protein] dehydratase activity"/>
    <property type="evidence" value="ECO:0007669"/>
    <property type="project" value="UniProtKB-EC"/>
</dbReference>
<dbReference type="FunFam" id="3.10.129.10:FF:000001">
    <property type="entry name" value="3-hydroxyacyl-[acyl-carrier-protein] dehydratase FabZ"/>
    <property type="match status" value="1"/>
</dbReference>
<dbReference type="GO" id="GO:0005737">
    <property type="term" value="C:cytoplasm"/>
    <property type="evidence" value="ECO:0007669"/>
    <property type="project" value="UniProtKB-SubCell"/>
</dbReference>
<dbReference type="InterPro" id="IPR029069">
    <property type="entry name" value="HotDog_dom_sf"/>
</dbReference>